<comment type="caution">
    <text evidence="1">The sequence shown here is derived from an EMBL/GenBank/DDBJ whole genome shotgun (WGS) entry which is preliminary data.</text>
</comment>
<accession>A0A0F8YEM2</accession>
<proteinExistence type="predicted"/>
<dbReference type="EMBL" id="LAZR01066938">
    <property type="protein sequence ID" value="KKK52604.1"/>
    <property type="molecule type" value="Genomic_DNA"/>
</dbReference>
<protein>
    <submittedName>
        <fullName evidence="1">Uncharacterized protein</fullName>
    </submittedName>
</protein>
<dbReference type="AlphaFoldDB" id="A0A0F8YEM2"/>
<evidence type="ECO:0000313" key="1">
    <source>
        <dbReference type="EMBL" id="KKK52604.1"/>
    </source>
</evidence>
<gene>
    <name evidence="1" type="ORF">LCGC14_3103240</name>
</gene>
<sequence length="172" mass="18795">MKIHVYYPSGQNFVLEGEWQGPVVLSRGPGHKGAILVLECDGKTVLAEPRGVYVDAETDEVLYSPRNQVQIDQWVIDWLKEHPEWPTILELPGALGSRDVFVITDQAAGALPNGTLVEKVATEEGDTHVDGDRAKVLGSAVGEGNLVYFVEWLDLPGIPVGVGSQRIREVQL</sequence>
<reference evidence="1" key="1">
    <citation type="journal article" date="2015" name="Nature">
        <title>Complex archaea that bridge the gap between prokaryotes and eukaryotes.</title>
        <authorList>
            <person name="Spang A."/>
            <person name="Saw J.H."/>
            <person name="Jorgensen S.L."/>
            <person name="Zaremba-Niedzwiedzka K."/>
            <person name="Martijn J."/>
            <person name="Lind A.E."/>
            <person name="van Eijk R."/>
            <person name="Schleper C."/>
            <person name="Guy L."/>
            <person name="Ettema T.J."/>
        </authorList>
    </citation>
    <scope>NUCLEOTIDE SEQUENCE</scope>
</reference>
<name>A0A0F8YEM2_9ZZZZ</name>
<organism evidence="1">
    <name type="scientific">marine sediment metagenome</name>
    <dbReference type="NCBI Taxonomy" id="412755"/>
    <lineage>
        <taxon>unclassified sequences</taxon>
        <taxon>metagenomes</taxon>
        <taxon>ecological metagenomes</taxon>
    </lineage>
</organism>